<evidence type="ECO:0000313" key="8">
    <source>
        <dbReference type="EMBL" id="GAA4441944.1"/>
    </source>
</evidence>
<keyword evidence="9" id="KW-1185">Reference proteome</keyword>
<gene>
    <name evidence="8" type="ORF">GCM10023091_27900</name>
</gene>
<dbReference type="InterPro" id="IPR013525">
    <property type="entry name" value="ABC2_TM"/>
</dbReference>
<feature type="transmembrane region" description="Helical" evidence="6">
    <location>
        <begin position="299"/>
        <end position="317"/>
    </location>
</feature>
<name>A0ABP8M3B8_9BACT</name>
<comment type="subcellular location">
    <subcellularLocation>
        <location evidence="1">Cell membrane</location>
        <topology evidence="1">Multi-pass membrane protein</topology>
    </subcellularLocation>
</comment>
<evidence type="ECO:0000256" key="4">
    <source>
        <dbReference type="ARBA" id="ARBA00022989"/>
    </source>
</evidence>
<dbReference type="Gene3D" id="3.40.1710.10">
    <property type="entry name" value="abc type-2 transporter like domain"/>
    <property type="match status" value="1"/>
</dbReference>
<organism evidence="8 9">
    <name type="scientific">Ravibacter arvi</name>
    <dbReference type="NCBI Taxonomy" id="2051041"/>
    <lineage>
        <taxon>Bacteria</taxon>
        <taxon>Pseudomonadati</taxon>
        <taxon>Bacteroidota</taxon>
        <taxon>Cytophagia</taxon>
        <taxon>Cytophagales</taxon>
        <taxon>Spirosomataceae</taxon>
        <taxon>Ravibacter</taxon>
    </lineage>
</organism>
<dbReference type="PANTHER" id="PTHR30294:SF46">
    <property type="entry name" value="ABC TRANSPORTER PERMEASE"/>
    <property type="match status" value="1"/>
</dbReference>
<dbReference type="EMBL" id="BAABEY010000026">
    <property type="protein sequence ID" value="GAA4441944.1"/>
    <property type="molecule type" value="Genomic_DNA"/>
</dbReference>
<evidence type="ECO:0000256" key="1">
    <source>
        <dbReference type="ARBA" id="ARBA00004651"/>
    </source>
</evidence>
<evidence type="ECO:0000256" key="6">
    <source>
        <dbReference type="SAM" id="Phobius"/>
    </source>
</evidence>
<feature type="transmembrane region" description="Helical" evidence="6">
    <location>
        <begin position="185"/>
        <end position="210"/>
    </location>
</feature>
<proteinExistence type="predicted"/>
<protein>
    <submittedName>
        <fullName evidence="8">ABC transporter permease</fullName>
    </submittedName>
</protein>
<evidence type="ECO:0000256" key="2">
    <source>
        <dbReference type="ARBA" id="ARBA00022475"/>
    </source>
</evidence>
<dbReference type="InterPro" id="IPR051449">
    <property type="entry name" value="ABC-2_transporter_component"/>
</dbReference>
<dbReference type="RefSeq" id="WP_345030195.1">
    <property type="nucleotide sequence ID" value="NZ_BAABEY010000026.1"/>
</dbReference>
<keyword evidence="5 6" id="KW-0472">Membrane</keyword>
<dbReference type="Proteomes" id="UP001501508">
    <property type="component" value="Unassembled WGS sequence"/>
</dbReference>
<keyword evidence="2" id="KW-1003">Cell membrane</keyword>
<dbReference type="PANTHER" id="PTHR30294">
    <property type="entry name" value="MEMBRANE COMPONENT OF ABC TRANSPORTER YHHJ-RELATED"/>
    <property type="match status" value="1"/>
</dbReference>
<evidence type="ECO:0000259" key="7">
    <source>
        <dbReference type="Pfam" id="PF12698"/>
    </source>
</evidence>
<dbReference type="Pfam" id="PF12698">
    <property type="entry name" value="ABC2_membrane_3"/>
    <property type="match status" value="1"/>
</dbReference>
<keyword evidence="3 6" id="KW-0812">Transmembrane</keyword>
<sequence>MKDIITLIKREFKRFFSNTTLLSVMVLAPVIYAVLIGSVYQKGKVTDLPVIVVDQDNSPLSNQLVDMIEDNERLHIVRMKAENTGTQDDLISDNAVLAIVIPERFEADVLQKRYPEVNTFINTSNLLTANLASQGIQTVLGTFNAGINIQGLKKKGLSTEAAATQYEPFKANYIRLFNPTGNYFIFMWPAILAVVLQQVLLLGFAVSFAAEFQDRTFGAELLQHTRSSLTAIFVKSLPLWLVSIGVLAFYYFMHGIYHAPMPTGIVNYFITTTLFILAITFMGVFISVLIPDALKATQVLMMLSTPAFLIGGFTWPLSAMPAPVQFFANMIPLTPFLEAHKILLIENGTLAHVTPYLQHMGIQIAVYGILAIALLQIKMSRAAKKAKAE</sequence>
<feature type="domain" description="ABC-2 type transporter transmembrane" evidence="7">
    <location>
        <begin position="21"/>
        <end position="372"/>
    </location>
</feature>
<comment type="caution">
    <text evidence="8">The sequence shown here is derived from an EMBL/GenBank/DDBJ whole genome shotgun (WGS) entry which is preliminary data.</text>
</comment>
<feature type="transmembrane region" description="Helical" evidence="6">
    <location>
        <begin position="356"/>
        <end position="377"/>
    </location>
</feature>
<feature type="transmembrane region" description="Helical" evidence="6">
    <location>
        <begin position="21"/>
        <end position="40"/>
    </location>
</feature>
<evidence type="ECO:0000313" key="9">
    <source>
        <dbReference type="Proteomes" id="UP001501508"/>
    </source>
</evidence>
<feature type="transmembrane region" description="Helical" evidence="6">
    <location>
        <begin position="231"/>
        <end position="253"/>
    </location>
</feature>
<feature type="transmembrane region" description="Helical" evidence="6">
    <location>
        <begin position="265"/>
        <end position="290"/>
    </location>
</feature>
<evidence type="ECO:0000256" key="3">
    <source>
        <dbReference type="ARBA" id="ARBA00022692"/>
    </source>
</evidence>
<keyword evidence="4 6" id="KW-1133">Transmembrane helix</keyword>
<reference evidence="9" key="1">
    <citation type="journal article" date="2019" name="Int. J. Syst. Evol. Microbiol.">
        <title>The Global Catalogue of Microorganisms (GCM) 10K type strain sequencing project: providing services to taxonomists for standard genome sequencing and annotation.</title>
        <authorList>
            <consortium name="The Broad Institute Genomics Platform"/>
            <consortium name="The Broad Institute Genome Sequencing Center for Infectious Disease"/>
            <person name="Wu L."/>
            <person name="Ma J."/>
        </authorList>
    </citation>
    <scope>NUCLEOTIDE SEQUENCE [LARGE SCALE GENOMIC DNA]</scope>
    <source>
        <strain evidence="9">JCM 31920</strain>
    </source>
</reference>
<evidence type="ECO:0000256" key="5">
    <source>
        <dbReference type="ARBA" id="ARBA00023136"/>
    </source>
</evidence>
<accession>A0ABP8M3B8</accession>